<evidence type="ECO:0000313" key="3">
    <source>
        <dbReference type="EMBL" id="CAL8132556.1"/>
    </source>
</evidence>
<proteinExistence type="predicted"/>
<dbReference type="Proteomes" id="UP001642540">
    <property type="component" value="Unassembled WGS sequence"/>
</dbReference>
<feature type="domain" description="Serine-threonine/tyrosine-protein kinase catalytic" evidence="2">
    <location>
        <begin position="735"/>
        <end position="780"/>
    </location>
</feature>
<feature type="chain" id="PRO_5046493335" description="Serine-threonine/tyrosine-protein kinase catalytic domain-containing protein" evidence="1">
    <location>
        <begin position="21"/>
        <end position="914"/>
    </location>
</feature>
<keyword evidence="1" id="KW-0732">Signal</keyword>
<accession>A0ABP1RPK2</accession>
<reference evidence="3 4" key="1">
    <citation type="submission" date="2024-08" db="EMBL/GenBank/DDBJ databases">
        <authorList>
            <person name="Cucini C."/>
            <person name="Frati F."/>
        </authorList>
    </citation>
    <scope>NUCLEOTIDE SEQUENCE [LARGE SCALE GENOMIC DNA]</scope>
</reference>
<keyword evidence="4" id="KW-1185">Reference proteome</keyword>
<dbReference type="InterPro" id="IPR001245">
    <property type="entry name" value="Ser-Thr/Tyr_kinase_cat_dom"/>
</dbReference>
<gene>
    <name evidence="3" type="ORF">ODALV1_LOCUS24656</name>
</gene>
<dbReference type="Gene3D" id="1.10.510.10">
    <property type="entry name" value="Transferase(Phosphotransferase) domain 1"/>
    <property type="match status" value="1"/>
</dbReference>
<comment type="caution">
    <text evidence="3">The sequence shown here is derived from an EMBL/GenBank/DDBJ whole genome shotgun (WGS) entry which is preliminary data.</text>
</comment>
<evidence type="ECO:0000313" key="4">
    <source>
        <dbReference type="Proteomes" id="UP001642540"/>
    </source>
</evidence>
<feature type="signal peptide" evidence="1">
    <location>
        <begin position="1"/>
        <end position="20"/>
    </location>
</feature>
<sequence length="914" mass="103700">MKRFLIVAFLHHIWVASVVTQSKNQLSRVGKAEVPNLSSQFFDLTDLIRGLLQDKISDENFNSHLKLIFANETSLRNNSNVLSITGLYDTGCIMLDNCKTKITEVIATVKNAIGERIDMILILSVRLDIYNKSYHEEKENSLKIENVTDFKYLFLFQLPEEIECDNMEDMDPSAWKNMLGPKNGNWRNQMGASEFYGFGYDERLIGCYEVKTAISLAGFTVVYISFGKTAGVPETFGVFQNQIGSLYRQNKEFIKNIPVLSTFYINSLKRTFYFPKSESLGDSRHQHLLREYGSRWLAESNNDTGLILPIPENTTDMDDAKFSVIPYLGPSNGWVFPSALLAITQEFSSMIFSHSHLKAFYENAAGLYQNLNKKPSNDFRLEAILDYSYRWTLDKNVNTWEALELVLNQWRWQSVVYPLKNIVLKTLLFKIGYTEAGNFQAFVDIDFASHIVHNYQIGCNISVKVFSQVSPSTVVEVCKNISGSLYILNSEVVLGNISEMGTGYNYHYPNIIRKQLEHIKSIRNDILIQHPNATVYLTLSLLSNYPEDEDNTVALNNNWRNIVAAIKNLATRGLVEPTKEIFFTFPPIFGEGLDIHRQLEPSIVREFIEKIVEEKLPNAMGIHIDVSTSLMNMIENKKLSEPYHDMELWKSLRRDGNPKFNLEMGILLNQHACMATLKYMAFGEISDNFMRLMNATNYIVYSDKLNLAAEDNVKSLAAIFDTHFTPFGGLAWSPNCANLVQEGLRLVAPQFASEIIYMRMQECWSLDPVKRPAFAELSEFFRGLCNDQQLRLDDRYAVELDIIRGVGGNDSIVLSFDVKTTGFIGFAIGRGPSLFGADIFIGGVYSNLGVYGKDYYGHEPGGYVLDQRIGCQNWNVLFGKETDGGTTLTTTGLLNTGDTIFDIEIEVLAIYNIY</sequence>
<dbReference type="Pfam" id="PF07714">
    <property type="entry name" value="PK_Tyr_Ser-Thr"/>
    <property type="match status" value="1"/>
</dbReference>
<evidence type="ECO:0000259" key="2">
    <source>
        <dbReference type="Pfam" id="PF07714"/>
    </source>
</evidence>
<dbReference type="EMBL" id="CAXLJM020000092">
    <property type="protein sequence ID" value="CAL8132556.1"/>
    <property type="molecule type" value="Genomic_DNA"/>
</dbReference>
<protein>
    <recommendedName>
        <fullName evidence="2">Serine-threonine/tyrosine-protein kinase catalytic domain-containing protein</fullName>
    </recommendedName>
</protein>
<organism evidence="3 4">
    <name type="scientific">Orchesella dallaii</name>
    <dbReference type="NCBI Taxonomy" id="48710"/>
    <lineage>
        <taxon>Eukaryota</taxon>
        <taxon>Metazoa</taxon>
        <taxon>Ecdysozoa</taxon>
        <taxon>Arthropoda</taxon>
        <taxon>Hexapoda</taxon>
        <taxon>Collembola</taxon>
        <taxon>Entomobryomorpha</taxon>
        <taxon>Entomobryoidea</taxon>
        <taxon>Orchesellidae</taxon>
        <taxon>Orchesellinae</taxon>
        <taxon>Orchesella</taxon>
    </lineage>
</organism>
<name>A0ABP1RPK2_9HEXA</name>
<evidence type="ECO:0000256" key="1">
    <source>
        <dbReference type="SAM" id="SignalP"/>
    </source>
</evidence>